<keyword evidence="3" id="KW-1185">Reference proteome</keyword>
<keyword evidence="1" id="KW-0812">Transmembrane</keyword>
<keyword evidence="1" id="KW-0472">Membrane</keyword>
<proteinExistence type="predicted"/>
<evidence type="ECO:0000313" key="2">
    <source>
        <dbReference type="EMBL" id="GAA0577373.1"/>
    </source>
</evidence>
<evidence type="ECO:0000256" key="1">
    <source>
        <dbReference type="SAM" id="Phobius"/>
    </source>
</evidence>
<feature type="transmembrane region" description="Helical" evidence="1">
    <location>
        <begin position="79"/>
        <end position="98"/>
    </location>
</feature>
<feature type="transmembrane region" description="Helical" evidence="1">
    <location>
        <begin position="52"/>
        <end position="72"/>
    </location>
</feature>
<organism evidence="2 3">
    <name type="scientific">Craurococcus roseus</name>
    <dbReference type="NCBI Taxonomy" id="77585"/>
    <lineage>
        <taxon>Bacteria</taxon>
        <taxon>Pseudomonadati</taxon>
        <taxon>Pseudomonadota</taxon>
        <taxon>Alphaproteobacteria</taxon>
        <taxon>Acetobacterales</taxon>
        <taxon>Acetobacteraceae</taxon>
        <taxon>Craurococcus</taxon>
    </lineage>
</organism>
<dbReference type="Proteomes" id="UP001501588">
    <property type="component" value="Unassembled WGS sequence"/>
</dbReference>
<protein>
    <submittedName>
        <fullName evidence="2">Uncharacterized protein</fullName>
    </submittedName>
</protein>
<dbReference type="EMBL" id="BAAAFZ010000015">
    <property type="protein sequence ID" value="GAA0577373.1"/>
    <property type="molecule type" value="Genomic_DNA"/>
</dbReference>
<sequence length="112" mass="11803">MFRHWAGAIMASAGLGLVWLAALRRRFAKEAAARGEAPPPLHPSLVPLADIGPPIIVFGLFVAGGQAALAFLLTGGGGVFSMFDLAGFLALLFGYGVWVKAKVAHRVRTYRG</sequence>
<gene>
    <name evidence="2" type="ORF">GCM10009416_14910</name>
</gene>
<evidence type="ECO:0000313" key="3">
    <source>
        <dbReference type="Proteomes" id="UP001501588"/>
    </source>
</evidence>
<accession>A0ABN1EY05</accession>
<reference evidence="2 3" key="1">
    <citation type="journal article" date="2019" name="Int. J. Syst. Evol. Microbiol.">
        <title>The Global Catalogue of Microorganisms (GCM) 10K type strain sequencing project: providing services to taxonomists for standard genome sequencing and annotation.</title>
        <authorList>
            <consortium name="The Broad Institute Genomics Platform"/>
            <consortium name="The Broad Institute Genome Sequencing Center for Infectious Disease"/>
            <person name="Wu L."/>
            <person name="Ma J."/>
        </authorList>
    </citation>
    <scope>NUCLEOTIDE SEQUENCE [LARGE SCALE GENOMIC DNA]</scope>
    <source>
        <strain evidence="2 3">JCM 9933</strain>
    </source>
</reference>
<keyword evidence="1" id="KW-1133">Transmembrane helix</keyword>
<name>A0ABN1EY05_9PROT</name>
<comment type="caution">
    <text evidence="2">The sequence shown here is derived from an EMBL/GenBank/DDBJ whole genome shotgun (WGS) entry which is preliminary data.</text>
</comment>